<keyword evidence="3" id="KW-1185">Reference proteome</keyword>
<comment type="caution">
    <text evidence="2">The sequence shown here is derived from an EMBL/GenBank/DDBJ whole genome shotgun (WGS) entry which is preliminary data.</text>
</comment>
<feature type="region of interest" description="Disordered" evidence="1">
    <location>
        <begin position="1"/>
        <end position="22"/>
    </location>
</feature>
<accession>A0A4V6RQN9</accession>
<dbReference type="AlphaFoldDB" id="A0A4V6RQN9"/>
<dbReference type="VEuPathDB" id="FungiDB:EYZ11_011107"/>
<dbReference type="Proteomes" id="UP000308092">
    <property type="component" value="Unassembled WGS sequence"/>
</dbReference>
<organism evidence="2 3">
    <name type="scientific">Aspergillus tanneri</name>
    <dbReference type="NCBI Taxonomy" id="1220188"/>
    <lineage>
        <taxon>Eukaryota</taxon>
        <taxon>Fungi</taxon>
        <taxon>Dikarya</taxon>
        <taxon>Ascomycota</taxon>
        <taxon>Pezizomycotina</taxon>
        <taxon>Eurotiomycetes</taxon>
        <taxon>Eurotiomycetidae</taxon>
        <taxon>Eurotiales</taxon>
        <taxon>Aspergillaceae</taxon>
        <taxon>Aspergillus</taxon>
        <taxon>Aspergillus subgen. Circumdati</taxon>
    </lineage>
</organism>
<reference evidence="2 3" key="1">
    <citation type="submission" date="2019-03" db="EMBL/GenBank/DDBJ databases">
        <title>The genome sequence of a newly discovered highly antifungal drug resistant Aspergillus species, Aspergillus tanneri NIH 1004.</title>
        <authorList>
            <person name="Mounaud S."/>
            <person name="Singh I."/>
            <person name="Joardar V."/>
            <person name="Pakala S."/>
            <person name="Pakala S."/>
            <person name="Venepally P."/>
            <person name="Hoover J."/>
            <person name="Nierman W."/>
            <person name="Chung J."/>
            <person name="Losada L."/>
        </authorList>
    </citation>
    <scope>NUCLEOTIDE SEQUENCE [LARGE SCALE GENOMIC DNA]</scope>
    <source>
        <strain evidence="2 3">NIH1004</strain>
    </source>
</reference>
<dbReference type="EMBL" id="SOSA01000653">
    <property type="protein sequence ID" value="THC89444.1"/>
    <property type="molecule type" value="Genomic_DNA"/>
</dbReference>
<evidence type="ECO:0000313" key="3">
    <source>
        <dbReference type="Proteomes" id="UP000308092"/>
    </source>
</evidence>
<evidence type="ECO:0000256" key="1">
    <source>
        <dbReference type="SAM" id="MobiDB-lite"/>
    </source>
</evidence>
<gene>
    <name evidence="2" type="ORF">EYZ11_011107</name>
</gene>
<proteinExistence type="predicted"/>
<sequence length="35" mass="3669">MKESGIQGPASGAEGYPDVPTRPLHHLCFCGAVRS</sequence>
<name>A0A4V6RQN9_9EURO</name>
<protein>
    <submittedName>
        <fullName evidence="2">Uncharacterized protein</fullName>
    </submittedName>
</protein>
<evidence type="ECO:0000313" key="2">
    <source>
        <dbReference type="EMBL" id="THC89444.1"/>
    </source>
</evidence>